<dbReference type="RefSeq" id="WP_181885858.1">
    <property type="nucleotide sequence ID" value="NZ_CP059472.1"/>
</dbReference>
<dbReference type="Proteomes" id="UP000515349">
    <property type="component" value="Chromosome"/>
</dbReference>
<proteinExistence type="predicted"/>
<name>A0A7D7LSM8_9FLAO</name>
<gene>
    <name evidence="3" type="ORF">H1R16_02265</name>
    <name evidence="2" type="ORF">H2507_01005</name>
</gene>
<evidence type="ECO:0000313" key="3">
    <source>
        <dbReference type="EMBL" id="QMS98858.1"/>
    </source>
</evidence>
<evidence type="ECO:0000313" key="4">
    <source>
        <dbReference type="Proteomes" id="UP000515349"/>
    </source>
</evidence>
<evidence type="ECO:0000259" key="1">
    <source>
        <dbReference type="Pfam" id="PF08818"/>
    </source>
</evidence>
<dbReference type="KEGG" id="cbau:H1R16_02265"/>
<dbReference type="AlphaFoldDB" id="A0A7D7LSM8"/>
<organism evidence="3 4">
    <name type="scientific">Marnyiella aurantia</name>
    <dbReference type="NCBI Taxonomy" id="2758037"/>
    <lineage>
        <taxon>Bacteria</taxon>
        <taxon>Pseudomonadati</taxon>
        <taxon>Bacteroidota</taxon>
        <taxon>Flavobacteriia</taxon>
        <taxon>Flavobacteriales</taxon>
        <taxon>Weeksellaceae</taxon>
        <taxon>Marnyiella</taxon>
    </lineage>
</organism>
<evidence type="ECO:0000313" key="2">
    <source>
        <dbReference type="EMBL" id="MBA5245738.1"/>
    </source>
</evidence>
<protein>
    <submittedName>
        <fullName evidence="3">DUF1801 domain-containing protein</fullName>
    </submittedName>
</protein>
<dbReference type="EMBL" id="CP059472">
    <property type="protein sequence ID" value="QMS98858.1"/>
    <property type="molecule type" value="Genomic_DNA"/>
</dbReference>
<dbReference type="SUPFAM" id="SSF159888">
    <property type="entry name" value="YdhG-like"/>
    <property type="match status" value="1"/>
</dbReference>
<feature type="domain" description="YdhG-like" evidence="1">
    <location>
        <begin position="24"/>
        <end position="129"/>
    </location>
</feature>
<accession>A0A7D7LSM8</accession>
<reference evidence="5" key="2">
    <citation type="submission" date="2020-07" db="EMBL/GenBank/DDBJ databases">
        <title>Flavobacterium sp. xlx-214.</title>
        <authorList>
            <person name="Yang C."/>
        </authorList>
    </citation>
    <scope>NUCLEOTIDE SEQUENCE [LARGE SCALE GENOMIC DNA]</scope>
    <source>
        <strain evidence="5">CX-624</strain>
    </source>
</reference>
<dbReference type="InterPro" id="IPR014922">
    <property type="entry name" value="YdhG-like"/>
</dbReference>
<keyword evidence="5" id="KW-1185">Reference proteome</keyword>
<reference evidence="2" key="3">
    <citation type="submission" date="2020-07" db="EMBL/GenBank/DDBJ databases">
        <authorList>
            <person name="Yang C."/>
        </authorList>
    </citation>
    <scope>NUCLEOTIDE SEQUENCE</scope>
    <source>
        <strain evidence="2">Cx-624</strain>
    </source>
</reference>
<dbReference type="Proteomes" id="UP000539710">
    <property type="component" value="Unassembled WGS sequence"/>
</dbReference>
<dbReference type="EMBL" id="JACEUX010000001">
    <property type="protein sequence ID" value="MBA5245738.1"/>
    <property type="molecule type" value="Genomic_DNA"/>
</dbReference>
<sequence>MSYGNINLNEEVTTFLDQMHHPSRAGIDQLRNIILFASRSLTENIKWNGPNYSVGGEDRITMKIQPPTRPVQLIFHRGAKKKEQPEQRLIAHKSNLLDWRENDRAIMTFRNLHEIEDSQAELLEIIIEWIAAEE</sequence>
<evidence type="ECO:0000313" key="5">
    <source>
        <dbReference type="Proteomes" id="UP000539710"/>
    </source>
</evidence>
<reference evidence="3 4" key="1">
    <citation type="submission" date="2020-07" db="EMBL/GenBank/DDBJ databases">
        <title>Chryseobacterium sp.cx-624.</title>
        <authorList>
            <person name="Yang C."/>
        </authorList>
    </citation>
    <scope>NUCLEOTIDE SEQUENCE [LARGE SCALE GENOMIC DNA]</scope>
    <source>
        <strain evidence="4">cx-624</strain>
        <strain evidence="3">Cx-624</strain>
    </source>
</reference>
<dbReference type="Pfam" id="PF08818">
    <property type="entry name" value="DUF1801"/>
    <property type="match status" value="1"/>
</dbReference>